<evidence type="ECO:0000313" key="1">
    <source>
        <dbReference type="EMBL" id="CAF0723354.1"/>
    </source>
</evidence>
<dbReference type="Proteomes" id="UP000663877">
    <property type="component" value="Unassembled WGS sequence"/>
</dbReference>
<evidence type="ECO:0000313" key="2">
    <source>
        <dbReference type="EMBL" id="CAF0755007.1"/>
    </source>
</evidence>
<dbReference type="EMBL" id="CAJNOM010000005">
    <property type="protein sequence ID" value="CAF0755007.1"/>
    <property type="molecule type" value="Genomic_DNA"/>
</dbReference>
<reference evidence="2" key="1">
    <citation type="submission" date="2021-02" db="EMBL/GenBank/DDBJ databases">
        <authorList>
            <person name="Nowell W R."/>
        </authorList>
    </citation>
    <scope>NUCLEOTIDE SEQUENCE</scope>
</reference>
<keyword evidence="4" id="KW-1185">Reference proteome</keyword>
<comment type="caution">
    <text evidence="2">The sequence shown here is derived from an EMBL/GenBank/DDBJ whole genome shotgun (WGS) entry which is preliminary data.</text>
</comment>
<name>A0A813PJE6_9BILA</name>
<dbReference type="AlphaFoldDB" id="A0A813PJE6"/>
<organism evidence="2 4">
    <name type="scientific">Adineta steineri</name>
    <dbReference type="NCBI Taxonomy" id="433720"/>
    <lineage>
        <taxon>Eukaryota</taxon>
        <taxon>Metazoa</taxon>
        <taxon>Spiralia</taxon>
        <taxon>Gnathifera</taxon>
        <taxon>Rotifera</taxon>
        <taxon>Eurotatoria</taxon>
        <taxon>Bdelloidea</taxon>
        <taxon>Adinetida</taxon>
        <taxon>Adinetidae</taxon>
        <taxon>Adineta</taxon>
    </lineage>
</organism>
<dbReference type="Proteomes" id="UP000663832">
    <property type="component" value="Unassembled WGS sequence"/>
</dbReference>
<protein>
    <submittedName>
        <fullName evidence="2">Uncharacterized protein</fullName>
    </submittedName>
</protein>
<sequence>MASNSTEHQESDDLNNCKKLDCKGRPCATCHKCRDWRFIGGHDTWTWITNWKNWTNDEWSYFDNDRIYMNFTKHDGATCSLSTYGYIDYPVPLHRFYLDSAAAAADTHRIDADHRRPGRPGFCPLPGGSYSRDGGVYIYRGSLRHVCVCELH</sequence>
<gene>
    <name evidence="1" type="ORF">BJG266_LOCUS533</name>
    <name evidence="2" type="ORF">QVE165_LOCUS1723</name>
    <name evidence="3" type="ORF">QVE165_LOCUS6006</name>
</gene>
<accession>A0A813PJE6</accession>
<proteinExistence type="predicted"/>
<evidence type="ECO:0000313" key="4">
    <source>
        <dbReference type="Proteomes" id="UP000663832"/>
    </source>
</evidence>
<evidence type="ECO:0000313" key="3">
    <source>
        <dbReference type="EMBL" id="CAF0835204.1"/>
    </source>
</evidence>
<dbReference type="EMBL" id="CAJNOI010000001">
    <property type="protein sequence ID" value="CAF0723354.1"/>
    <property type="molecule type" value="Genomic_DNA"/>
</dbReference>
<dbReference type="EMBL" id="CAJNOM010000024">
    <property type="protein sequence ID" value="CAF0835204.1"/>
    <property type="molecule type" value="Genomic_DNA"/>
</dbReference>